<dbReference type="GO" id="GO:0034388">
    <property type="term" value="C:Pwp2p-containing subcomplex of 90S preribosome"/>
    <property type="evidence" value="ECO:0007669"/>
    <property type="project" value="TreeGrafter"/>
</dbReference>
<dbReference type="PANTHER" id="PTHR22840:SF12">
    <property type="entry name" value="WD REPEAT-CONTAINING PROTEIN 36"/>
    <property type="match status" value="1"/>
</dbReference>
<feature type="domain" description="WDR36/Utp21 N-terminal" evidence="4">
    <location>
        <begin position="63"/>
        <end position="333"/>
    </location>
</feature>
<dbReference type="Pfam" id="PF25171">
    <property type="entry name" value="Beta-prop_WDR36-Utp21_1st"/>
    <property type="match status" value="1"/>
</dbReference>
<keyword evidence="1" id="KW-0853">WD repeat</keyword>
<dbReference type="Proteomes" id="UP000620104">
    <property type="component" value="Unassembled WGS sequence"/>
</dbReference>
<feature type="domain" description="WDR36/Utp21 C-terminal" evidence="3">
    <location>
        <begin position="726"/>
        <end position="927"/>
    </location>
</feature>
<dbReference type="GO" id="GO:0032040">
    <property type="term" value="C:small-subunit processome"/>
    <property type="evidence" value="ECO:0007669"/>
    <property type="project" value="InterPro"/>
</dbReference>
<dbReference type="AlphaFoldDB" id="A0A8H3TR11"/>
<protein>
    <recommendedName>
        <fullName evidence="7">WD40 repeat domain-containing protein</fullName>
    </recommendedName>
</protein>
<dbReference type="GO" id="GO:0006364">
    <property type="term" value="P:rRNA processing"/>
    <property type="evidence" value="ECO:0007669"/>
    <property type="project" value="InterPro"/>
</dbReference>
<dbReference type="Pfam" id="PF04192">
    <property type="entry name" value="Utp21"/>
    <property type="match status" value="1"/>
</dbReference>
<dbReference type="SMART" id="SM00320">
    <property type="entry name" value="WD40"/>
    <property type="match status" value="10"/>
</dbReference>
<organism evidence="5 6">
    <name type="scientific">Naganishia liquefaciens</name>
    <dbReference type="NCBI Taxonomy" id="104408"/>
    <lineage>
        <taxon>Eukaryota</taxon>
        <taxon>Fungi</taxon>
        <taxon>Dikarya</taxon>
        <taxon>Basidiomycota</taxon>
        <taxon>Agaricomycotina</taxon>
        <taxon>Tremellomycetes</taxon>
        <taxon>Filobasidiales</taxon>
        <taxon>Filobasidiaceae</taxon>
        <taxon>Naganishia</taxon>
    </lineage>
</organism>
<dbReference type="PANTHER" id="PTHR22840">
    <property type="entry name" value="WD REPEAT-CONTAINING PROTEIN 36"/>
    <property type="match status" value="1"/>
</dbReference>
<accession>A0A8H3TR11</accession>
<keyword evidence="6" id="KW-1185">Reference proteome</keyword>
<evidence type="ECO:0000313" key="5">
    <source>
        <dbReference type="EMBL" id="GHJ84709.1"/>
    </source>
</evidence>
<feature type="repeat" description="WD" evidence="1">
    <location>
        <begin position="299"/>
        <end position="330"/>
    </location>
</feature>
<dbReference type="InterPro" id="IPR001680">
    <property type="entry name" value="WD40_rpt"/>
</dbReference>
<evidence type="ECO:0000256" key="2">
    <source>
        <dbReference type="SAM" id="MobiDB-lite"/>
    </source>
</evidence>
<evidence type="ECO:0000259" key="3">
    <source>
        <dbReference type="Pfam" id="PF04192"/>
    </source>
</evidence>
<gene>
    <name evidence="5" type="ORF">NliqN6_1111</name>
</gene>
<dbReference type="InterPro" id="IPR059157">
    <property type="entry name" value="WDR36-Utp21_N"/>
</dbReference>
<evidence type="ECO:0000256" key="1">
    <source>
        <dbReference type="PROSITE-ProRule" id="PRU00221"/>
    </source>
</evidence>
<dbReference type="PROSITE" id="PS50082">
    <property type="entry name" value="WD_REPEATS_2"/>
    <property type="match status" value="2"/>
</dbReference>
<evidence type="ECO:0008006" key="7">
    <source>
        <dbReference type="Google" id="ProtNLM"/>
    </source>
</evidence>
<dbReference type="InterPro" id="IPR015943">
    <property type="entry name" value="WD40/YVTN_repeat-like_dom_sf"/>
</dbReference>
<comment type="caution">
    <text evidence="5">The sequence shown here is derived from an EMBL/GenBank/DDBJ whole genome shotgun (WGS) entry which is preliminary data.</text>
</comment>
<proteinExistence type="predicted"/>
<dbReference type="InterPro" id="IPR036322">
    <property type="entry name" value="WD40_repeat_dom_sf"/>
</dbReference>
<dbReference type="SUPFAM" id="SSF50998">
    <property type="entry name" value="Quinoprotein alcohol dehydrogenase-like"/>
    <property type="match status" value="1"/>
</dbReference>
<reference evidence="5" key="1">
    <citation type="submission" date="2020-07" db="EMBL/GenBank/DDBJ databases">
        <title>Draft Genome Sequence of a Deep-Sea Yeast, Naganishia (Cryptococcus) liquefaciens strain N6.</title>
        <authorList>
            <person name="Han Y.W."/>
            <person name="Kajitani R."/>
            <person name="Morimoto H."/>
            <person name="Parhat M."/>
            <person name="Tsubouchi H."/>
            <person name="Bakenova O."/>
            <person name="Ogata M."/>
            <person name="Argunhan B."/>
            <person name="Aoki R."/>
            <person name="Kajiwara S."/>
            <person name="Itoh T."/>
            <person name="Iwasaki H."/>
        </authorList>
    </citation>
    <scope>NUCLEOTIDE SEQUENCE</scope>
    <source>
        <strain evidence="5">N6</strain>
    </source>
</reference>
<feature type="repeat" description="WD" evidence="1">
    <location>
        <begin position="598"/>
        <end position="639"/>
    </location>
</feature>
<name>A0A8H3TR11_9TREE</name>
<dbReference type="Pfam" id="PF25168">
    <property type="entry name" value="Beta-prop_WDR36-Utp21_2nd"/>
    <property type="match status" value="1"/>
</dbReference>
<dbReference type="EMBL" id="BLZA01000009">
    <property type="protein sequence ID" value="GHJ84709.1"/>
    <property type="molecule type" value="Genomic_DNA"/>
</dbReference>
<dbReference type="SUPFAM" id="SSF50978">
    <property type="entry name" value="WD40 repeat-like"/>
    <property type="match status" value="1"/>
</dbReference>
<dbReference type="InterPro" id="IPR011047">
    <property type="entry name" value="Quinoprotein_ADH-like_sf"/>
</dbReference>
<feature type="region of interest" description="Disordered" evidence="2">
    <location>
        <begin position="1"/>
        <end position="23"/>
    </location>
</feature>
<dbReference type="OrthoDB" id="10250769at2759"/>
<evidence type="ECO:0000259" key="4">
    <source>
        <dbReference type="Pfam" id="PF25171"/>
    </source>
</evidence>
<evidence type="ECO:0000313" key="6">
    <source>
        <dbReference type="Proteomes" id="UP000620104"/>
    </source>
</evidence>
<dbReference type="Gene3D" id="2.130.10.10">
    <property type="entry name" value="YVTN repeat-like/Quinoprotein amine dehydrogenase"/>
    <property type="match status" value="2"/>
</dbReference>
<sequence length="930" mass="101916">MQIERPNKRARVVPGTDGKATKPPSTARLFAPFRALGFISNDVPFALQVRSAKGALKGPNVNILSCLGRSWAMWDAGKMNLLFVGPEEEADIASLAVHNNEIFASAGPKVVRYQRGKQVAAYQASSPDVKLGQILIFGEQLLALRQDGCGLLVWKISTLELESEIKFHASFTATTMLHPATYLNKVVVGSAEGALQLWNVRTMSLIHTFPAPKKTSAAITILAQSPAIDVIGIGHADGTVRVVDIKLGEEIFDVKMEEGGIAGLSFRMDGPPILATSSTTGSIAVWDLGTKGRILHVLRDAHEAPVAGLQWVMGQPLLISSSGDNSVKQWVFDADTAMPRLLKFRTGHHAPIQCIRYYGEDGKQILTAGRDRALRYTSVVRDSRSHELSQGSLAKKASNLSVSVTSLKYQPITALSSSSTRSKDWEDVVTAHLNDSFARTWRVQDKKAGRWALDVQDGAVKAVCVTACGNYAIAGSSTGQIRGWNLQSGHERKIFNLAGVTQPTQKSRNLARSKAVRVGKSVTGLATDALNRCLIASTLDGNLNFFDFHTGQLEHTVTMPSTITQISLNRDSGLLAVVCDDLVVRLLDIETRRIVRELAGFRGRVLDLTFSPDSRWLVTTSLDSIVRTYDVPTGQLVDAFRTTSISTSITFSPTGDFLATAQVDSVGVYLWANKAQFSEVALRHIDEDDITNVAMPSVHGTDDDADLEGITAVGEPEYQDIYTTPDQLAEEMTTLSLVPRSKWQTLLNLDTIRVRNKPKDAPKAPEQAPFFLPTVTNLDDGLGTRFDIPTKEADEDATRRQDFSSAFVESDFTMRLGKEDPSGGYNSFFEYVKSLSPAKIDLEIRSLLSLEHLELFIRALIARLKTHKDFEVVQALLNVTLTIHSDLLMENSELRRALEEMLAEQKKESGRLMNLISYSLGTISFLRSGA</sequence>
<dbReference type="InterPro" id="IPR007319">
    <property type="entry name" value="WDR36/Utp21_C"/>
</dbReference>